<protein>
    <submittedName>
        <fullName evidence="15">Type VII secretion-associated serine protease mycosin</fullName>
    </submittedName>
</protein>
<evidence type="ECO:0000256" key="2">
    <source>
        <dbReference type="ARBA" id="ARBA00011073"/>
    </source>
</evidence>
<dbReference type="InterPro" id="IPR051048">
    <property type="entry name" value="Peptidase_S8/S53_subtilisin"/>
</dbReference>
<keyword evidence="4 10" id="KW-0645">Protease</keyword>
<proteinExistence type="inferred from homology"/>
<dbReference type="RefSeq" id="WP_338061039.1">
    <property type="nucleotide sequence ID" value="NZ_FNET01000004.1"/>
</dbReference>
<comment type="subcellular location">
    <subcellularLocation>
        <location evidence="1">Cell membrane</location>
        <topology evidence="1">Single-pass membrane protein</topology>
    </subcellularLocation>
</comment>
<feature type="transmembrane region" description="Helical" evidence="12">
    <location>
        <begin position="365"/>
        <end position="384"/>
    </location>
</feature>
<dbReference type="NCBIfam" id="TIGR03921">
    <property type="entry name" value="T7SS_mycosin"/>
    <property type="match status" value="1"/>
</dbReference>
<dbReference type="PROSITE" id="PS00136">
    <property type="entry name" value="SUBTILASE_ASP"/>
    <property type="match status" value="1"/>
</dbReference>
<dbReference type="GO" id="GO:0006508">
    <property type="term" value="P:proteolysis"/>
    <property type="evidence" value="ECO:0007669"/>
    <property type="project" value="UniProtKB-KW"/>
</dbReference>
<dbReference type="PANTHER" id="PTHR43399:SF4">
    <property type="entry name" value="CELL WALL-ASSOCIATED PROTEASE"/>
    <property type="match status" value="1"/>
</dbReference>
<evidence type="ECO:0000256" key="4">
    <source>
        <dbReference type="ARBA" id="ARBA00022670"/>
    </source>
</evidence>
<dbReference type="InterPro" id="IPR015500">
    <property type="entry name" value="Peptidase_S8_subtilisin-rel"/>
</dbReference>
<dbReference type="GO" id="GO:0005886">
    <property type="term" value="C:plasma membrane"/>
    <property type="evidence" value="ECO:0007669"/>
    <property type="project" value="UniProtKB-SubCell"/>
</dbReference>
<dbReference type="PRINTS" id="PR00723">
    <property type="entry name" value="SUBTILISIN"/>
</dbReference>
<dbReference type="Pfam" id="PF00082">
    <property type="entry name" value="Peptidase_S8"/>
    <property type="match status" value="1"/>
</dbReference>
<name>A0A1G8YFN7_9PSEU</name>
<dbReference type="PROSITE" id="PS51257">
    <property type="entry name" value="PROKAR_LIPOPROTEIN"/>
    <property type="match status" value="1"/>
</dbReference>
<dbReference type="InterPro" id="IPR023834">
    <property type="entry name" value="T7SS_pept_S8A_mycosin"/>
</dbReference>
<evidence type="ECO:0000313" key="15">
    <source>
        <dbReference type="EMBL" id="SDK01204.1"/>
    </source>
</evidence>
<evidence type="ECO:0000256" key="1">
    <source>
        <dbReference type="ARBA" id="ARBA00004162"/>
    </source>
</evidence>
<accession>A0A1G8YFN7</accession>
<evidence type="ECO:0000256" key="8">
    <source>
        <dbReference type="ARBA" id="ARBA00022989"/>
    </source>
</evidence>
<evidence type="ECO:0000256" key="3">
    <source>
        <dbReference type="ARBA" id="ARBA00022475"/>
    </source>
</evidence>
<comment type="similarity">
    <text evidence="2 10">Belongs to the peptidase S8 family.</text>
</comment>
<evidence type="ECO:0000256" key="7">
    <source>
        <dbReference type="ARBA" id="ARBA00022825"/>
    </source>
</evidence>
<evidence type="ECO:0000256" key="12">
    <source>
        <dbReference type="SAM" id="Phobius"/>
    </source>
</evidence>
<dbReference type="InterPro" id="IPR000209">
    <property type="entry name" value="Peptidase_S8/S53_dom"/>
</dbReference>
<dbReference type="EMBL" id="FNET01000004">
    <property type="protein sequence ID" value="SDK01204.1"/>
    <property type="molecule type" value="Genomic_DNA"/>
</dbReference>
<feature type="active site" description="Charge relay system" evidence="10">
    <location>
        <position position="270"/>
    </location>
</feature>
<dbReference type="PROSITE" id="PS00137">
    <property type="entry name" value="SUBTILASE_HIS"/>
    <property type="match status" value="1"/>
</dbReference>
<dbReference type="SUPFAM" id="SSF52743">
    <property type="entry name" value="Subtilisin-like"/>
    <property type="match status" value="1"/>
</dbReference>
<evidence type="ECO:0000256" key="5">
    <source>
        <dbReference type="ARBA" id="ARBA00022692"/>
    </source>
</evidence>
<dbReference type="PANTHER" id="PTHR43399">
    <property type="entry name" value="SUBTILISIN-RELATED"/>
    <property type="match status" value="1"/>
</dbReference>
<evidence type="ECO:0000256" key="6">
    <source>
        <dbReference type="ARBA" id="ARBA00022801"/>
    </source>
</evidence>
<dbReference type="PROSITE" id="PS51892">
    <property type="entry name" value="SUBTILASE"/>
    <property type="match status" value="1"/>
</dbReference>
<keyword evidence="13" id="KW-0732">Signal</keyword>
<feature type="active site" description="Charge relay system" evidence="10">
    <location>
        <position position="68"/>
    </location>
</feature>
<keyword evidence="8 12" id="KW-1133">Transmembrane helix</keyword>
<dbReference type="InterPro" id="IPR022398">
    <property type="entry name" value="Peptidase_S8_His-AS"/>
</dbReference>
<evidence type="ECO:0000256" key="13">
    <source>
        <dbReference type="SAM" id="SignalP"/>
    </source>
</evidence>
<keyword evidence="3" id="KW-1003">Cell membrane</keyword>
<keyword evidence="6 10" id="KW-0378">Hydrolase</keyword>
<feature type="domain" description="Peptidase S8/S53" evidence="14">
    <location>
        <begin position="59"/>
        <end position="317"/>
    </location>
</feature>
<feature type="compositionally biased region" description="Basic and acidic residues" evidence="11">
    <location>
        <begin position="392"/>
        <end position="408"/>
    </location>
</feature>
<dbReference type="GO" id="GO:0004252">
    <property type="term" value="F:serine-type endopeptidase activity"/>
    <property type="evidence" value="ECO:0007669"/>
    <property type="project" value="UniProtKB-UniRule"/>
</dbReference>
<feature type="chain" id="PRO_5011724481" evidence="13">
    <location>
        <begin position="22"/>
        <end position="419"/>
    </location>
</feature>
<feature type="active site" description="Charge relay system" evidence="10">
    <location>
        <position position="105"/>
    </location>
</feature>
<dbReference type="Proteomes" id="UP000199682">
    <property type="component" value="Unassembled WGS sequence"/>
</dbReference>
<dbReference type="Gene3D" id="3.40.50.200">
    <property type="entry name" value="Peptidase S8/S53 domain"/>
    <property type="match status" value="1"/>
</dbReference>
<evidence type="ECO:0000313" key="16">
    <source>
        <dbReference type="Proteomes" id="UP000199682"/>
    </source>
</evidence>
<organism evidence="15 16">
    <name type="scientific">Lentzea albidocapillata subsp. violacea</name>
    <dbReference type="NCBI Taxonomy" id="128104"/>
    <lineage>
        <taxon>Bacteria</taxon>
        <taxon>Bacillati</taxon>
        <taxon>Actinomycetota</taxon>
        <taxon>Actinomycetes</taxon>
        <taxon>Pseudonocardiales</taxon>
        <taxon>Pseudonocardiaceae</taxon>
        <taxon>Lentzea</taxon>
    </lineage>
</organism>
<evidence type="ECO:0000256" key="10">
    <source>
        <dbReference type="PROSITE-ProRule" id="PRU01240"/>
    </source>
</evidence>
<dbReference type="AlphaFoldDB" id="A0A1G8YFN7"/>
<keyword evidence="5 12" id="KW-0812">Transmembrane</keyword>
<reference evidence="16" key="1">
    <citation type="submission" date="2016-10" db="EMBL/GenBank/DDBJ databases">
        <authorList>
            <person name="Varghese N."/>
            <person name="Submissions S."/>
        </authorList>
    </citation>
    <scope>NUCLEOTIDE SEQUENCE [LARGE SCALE GENOMIC DNA]</scope>
    <source>
        <strain evidence="16">DSM 44796</strain>
    </source>
</reference>
<dbReference type="InterPro" id="IPR023827">
    <property type="entry name" value="Peptidase_S8_Asp-AS"/>
</dbReference>
<feature type="compositionally biased region" description="Acidic residues" evidence="11">
    <location>
        <begin position="409"/>
        <end position="419"/>
    </location>
</feature>
<feature type="signal peptide" evidence="13">
    <location>
        <begin position="1"/>
        <end position="21"/>
    </location>
</feature>
<evidence type="ECO:0000259" key="14">
    <source>
        <dbReference type="Pfam" id="PF00082"/>
    </source>
</evidence>
<keyword evidence="7 10" id="KW-0720">Serine protease</keyword>
<evidence type="ECO:0000256" key="11">
    <source>
        <dbReference type="SAM" id="MobiDB-lite"/>
    </source>
</evidence>
<keyword evidence="9 12" id="KW-0472">Membrane</keyword>
<evidence type="ECO:0000256" key="9">
    <source>
        <dbReference type="ARBA" id="ARBA00023136"/>
    </source>
</evidence>
<gene>
    <name evidence="15" type="ORF">SAMN04488074_10425</name>
</gene>
<feature type="region of interest" description="Disordered" evidence="11">
    <location>
        <begin position="392"/>
        <end position="419"/>
    </location>
</feature>
<sequence length="419" mass="42958">MMKRIGALVVATTMACPPAAAAPPAGACHNPTPARQSITELPWAQRTLMPKTVWPHSKGAGVLVAVVDSGVDSDHPQLRAPGKVLAGQDFYLAGDLPGSFDCVSHGTAVASIIAADPVDGTGFAGLAPEAKILPVRVTDRDVTEQGAPSALDPVVLARGIWYAADHGAKVINLSVAGSTDNQYVRDAIAYAQSKDALVIAAAGNTQDGENPAPATFPAGYDGVLGVGAVDPAGTRMPASRIGAQVDVVAPGVGVTAATRAGGHHYQNGTSFAAAFVSATAALVRSAWPGLSAGEVANRIMATASPAPGGEGTAYGAGLVNPYRAVTEGLSPAPPATLPDVAVPPEDPEQIRVAAWWSRTTWHTRFTGATVIGVVALVLLLALVLRRGRREGWQPRRADPVSAEPARDELPDEDSLFTRG</sequence>
<dbReference type="InterPro" id="IPR036852">
    <property type="entry name" value="Peptidase_S8/S53_dom_sf"/>
</dbReference>